<organism evidence="4 5">
    <name type="scientific">Cladorrhinum samala</name>
    <dbReference type="NCBI Taxonomy" id="585594"/>
    <lineage>
        <taxon>Eukaryota</taxon>
        <taxon>Fungi</taxon>
        <taxon>Dikarya</taxon>
        <taxon>Ascomycota</taxon>
        <taxon>Pezizomycotina</taxon>
        <taxon>Sordariomycetes</taxon>
        <taxon>Sordariomycetidae</taxon>
        <taxon>Sordariales</taxon>
        <taxon>Podosporaceae</taxon>
        <taxon>Cladorrhinum</taxon>
    </lineage>
</organism>
<dbReference type="Pfam" id="PF20237">
    <property type="entry name" value="DUF6594"/>
    <property type="match status" value="1"/>
</dbReference>
<comment type="caution">
    <text evidence="4">The sequence shown here is derived from an EMBL/GenBank/DDBJ whole genome shotgun (WGS) entry which is preliminary data.</text>
</comment>
<reference evidence="4" key="2">
    <citation type="submission" date="2023-06" db="EMBL/GenBank/DDBJ databases">
        <authorList>
            <consortium name="Lawrence Berkeley National Laboratory"/>
            <person name="Mondo S.J."/>
            <person name="Hensen N."/>
            <person name="Bonometti L."/>
            <person name="Westerberg I."/>
            <person name="Brannstrom I.O."/>
            <person name="Guillou S."/>
            <person name="Cros-Aarteil S."/>
            <person name="Calhoun S."/>
            <person name="Haridas S."/>
            <person name="Kuo A."/>
            <person name="Pangilinan J."/>
            <person name="Riley R."/>
            <person name="Labutti K."/>
            <person name="Andreopoulos B."/>
            <person name="Lipzen A."/>
            <person name="Chen C."/>
            <person name="Yanf M."/>
            <person name="Daum C."/>
            <person name="Ng V."/>
            <person name="Clum A."/>
            <person name="Steindorff A."/>
            <person name="Ohm R."/>
            <person name="Martin F."/>
            <person name="Silar P."/>
            <person name="Natvig D."/>
            <person name="Lalanne C."/>
            <person name="Gautier V."/>
            <person name="Ament-Velasquez S.L."/>
            <person name="Kruys A."/>
            <person name="Hutchinson M.I."/>
            <person name="Powell A.J."/>
            <person name="Barry K."/>
            <person name="Miller A.N."/>
            <person name="Grigoriev I.V."/>
            <person name="Debuchy R."/>
            <person name="Gladieux P."/>
            <person name="Thoren M.H."/>
            <person name="Johannesson H."/>
        </authorList>
    </citation>
    <scope>NUCLEOTIDE SEQUENCE</scope>
    <source>
        <strain evidence="4">PSN324</strain>
    </source>
</reference>
<feature type="region of interest" description="Disordered" evidence="1">
    <location>
        <begin position="1"/>
        <end position="49"/>
    </location>
</feature>
<keyword evidence="2" id="KW-1133">Transmembrane helix</keyword>
<evidence type="ECO:0000256" key="1">
    <source>
        <dbReference type="SAM" id="MobiDB-lite"/>
    </source>
</evidence>
<name>A0AAV9HDI7_9PEZI</name>
<feature type="compositionally biased region" description="Polar residues" evidence="1">
    <location>
        <begin position="29"/>
        <end position="45"/>
    </location>
</feature>
<accession>A0AAV9HDI7</accession>
<gene>
    <name evidence="4" type="ORF">QBC42DRAFT_31994</name>
</gene>
<evidence type="ECO:0000256" key="2">
    <source>
        <dbReference type="SAM" id="Phobius"/>
    </source>
</evidence>
<feature type="transmembrane region" description="Helical" evidence="2">
    <location>
        <begin position="227"/>
        <end position="246"/>
    </location>
</feature>
<dbReference type="Proteomes" id="UP001321749">
    <property type="component" value="Unassembled WGS sequence"/>
</dbReference>
<keyword evidence="5" id="KW-1185">Reference proteome</keyword>
<evidence type="ECO:0000313" key="5">
    <source>
        <dbReference type="Proteomes" id="UP001321749"/>
    </source>
</evidence>
<protein>
    <recommendedName>
        <fullName evidence="3">DUF6594 domain-containing protein</fullName>
    </recommendedName>
</protein>
<evidence type="ECO:0000259" key="3">
    <source>
        <dbReference type="Pfam" id="PF20237"/>
    </source>
</evidence>
<feature type="transmembrane region" description="Helical" evidence="2">
    <location>
        <begin position="287"/>
        <end position="307"/>
    </location>
</feature>
<reference evidence="4" key="1">
    <citation type="journal article" date="2023" name="Mol. Phylogenet. Evol.">
        <title>Genome-scale phylogeny and comparative genomics of the fungal order Sordariales.</title>
        <authorList>
            <person name="Hensen N."/>
            <person name="Bonometti L."/>
            <person name="Westerberg I."/>
            <person name="Brannstrom I.O."/>
            <person name="Guillou S."/>
            <person name="Cros-Aarteil S."/>
            <person name="Calhoun S."/>
            <person name="Haridas S."/>
            <person name="Kuo A."/>
            <person name="Mondo S."/>
            <person name="Pangilinan J."/>
            <person name="Riley R."/>
            <person name="LaButti K."/>
            <person name="Andreopoulos B."/>
            <person name="Lipzen A."/>
            <person name="Chen C."/>
            <person name="Yan M."/>
            <person name="Daum C."/>
            <person name="Ng V."/>
            <person name="Clum A."/>
            <person name="Steindorff A."/>
            <person name="Ohm R.A."/>
            <person name="Martin F."/>
            <person name="Silar P."/>
            <person name="Natvig D.O."/>
            <person name="Lalanne C."/>
            <person name="Gautier V."/>
            <person name="Ament-Velasquez S.L."/>
            <person name="Kruys A."/>
            <person name="Hutchinson M.I."/>
            <person name="Powell A.J."/>
            <person name="Barry K."/>
            <person name="Miller A.N."/>
            <person name="Grigoriev I.V."/>
            <person name="Debuchy R."/>
            <person name="Gladieux P."/>
            <person name="Hiltunen Thoren M."/>
            <person name="Johannesson H."/>
        </authorList>
    </citation>
    <scope>NUCLEOTIDE SEQUENCE</scope>
    <source>
        <strain evidence="4">PSN324</strain>
    </source>
</reference>
<proteinExistence type="predicted"/>
<feature type="domain" description="DUF6594" evidence="3">
    <location>
        <begin position="111"/>
        <end position="339"/>
    </location>
</feature>
<keyword evidence="2" id="KW-0472">Membrane</keyword>
<feature type="transmembrane region" description="Helical" evidence="2">
    <location>
        <begin position="347"/>
        <end position="365"/>
    </location>
</feature>
<feature type="transmembrane region" description="Helical" evidence="2">
    <location>
        <begin position="313"/>
        <end position="335"/>
    </location>
</feature>
<sequence>MQATMAGISIDEIDLAERGQVEEPESGMGPTTRSSKTPTGTSQAHTEVPFQEEREAATGNMEDINTASGQAGCARRKQLSREWLFFPACEVEFCLVMEYWCYRARRTREAIEELERRNKELGREDYKHHLPDNEYGREREKLMNQLTMELEKYRDFFSQGNIIFQQPAPHVRYVNEFRQWAYTRVAHDPIDDECEAENYRVIGKPQSVIEGLIHDMFLASNRAYCRVRSILSTILPIFHLLLLLLLNRGARGSHRHHQPHNPKEGHLKAAVEFTVVNYSTFHFFSHLLVISLAIAFLIMPLLLMYLLNLSTPGAVVLTVVFCLTFCVGSFCFGGRNGGANVNTDHKFLLLFAYTGVMATLLSNLHEGSGGAQGRHNWG</sequence>
<dbReference type="AlphaFoldDB" id="A0AAV9HDI7"/>
<dbReference type="InterPro" id="IPR046529">
    <property type="entry name" value="DUF6594"/>
</dbReference>
<dbReference type="EMBL" id="MU865095">
    <property type="protein sequence ID" value="KAK4457835.1"/>
    <property type="molecule type" value="Genomic_DNA"/>
</dbReference>
<keyword evidence="2" id="KW-0812">Transmembrane</keyword>
<evidence type="ECO:0000313" key="4">
    <source>
        <dbReference type="EMBL" id="KAK4457835.1"/>
    </source>
</evidence>